<reference evidence="2 3" key="1">
    <citation type="submission" date="2023-11" db="EMBL/GenBank/DDBJ databases">
        <title>Halocaridina rubra genome assembly.</title>
        <authorList>
            <person name="Smith C."/>
        </authorList>
    </citation>
    <scope>NUCLEOTIDE SEQUENCE [LARGE SCALE GENOMIC DNA]</scope>
    <source>
        <strain evidence="2">EP-1</strain>
        <tissue evidence="2">Whole</tissue>
    </source>
</reference>
<sequence length="795" mass="88976">MLRGPSWSGSIQQDLIEKLWVAILAYDSSKPVDSLSSHSEIESEAKKESDESEESDDSEDSTSSLSDSDYDIDLGNNEGSVALQNRNDLFSIVREKQCQKFSDNSQKQQEINIKAAVDGQENTNVENRPEILNITPDKEDRTSEILASRPTLDPSFQIDSFSHSGAKPKVNLTPQTQPAVENRRPRPNTLDLKSCLRISRIPQLSPQASSPSSGQTTFLKNTYSSRNVKSQPRKTAVGMSRGKTSKIPIGPTRNVPVFELHDRSELLAVVPRRRIVSDSRILAENKLRKSYSAMQRRKATTPQASRPYPINTPRGDRTRMKRDLGVPKPTEYYKGSFCRRASQMKDAVINTRTRPNSNNVTVNSRTKLTERMENSNRKYLQGNGIKRDISKPKPVPAKTGNYRKSVETKPLEHKMKICGEKNSYHRKELPKNSKVPLSSNPRGGNKLNNDNRKEKKIQCTGGEKVETFINTRNLLTNNSSVCDAAVDKDIEKASKEDYGHKEDFAQISCHDDDMEVSRLEDCLRAAILGVLEALPEGWILAPEHTAELFSSLVSVIDSFPRPEKAHARVLEAIVDAHTRRPCSKGEIAALNNAHLLLYIGLKLCSIRGKSTQPASNKNISETDNKTSVNLCKEKVKRLGNSNSDEKNKTSVNLHKEKVKRIGNSTSDEEINKTSVNLCKEKVKKIGNSTSDGEKNKTSVNLCKGKVKRIGNSTSDEEQNRELKNEAESQRKKNNSSGNTQPDKLCGHVSPSRMFKKIVDDLKLKRGKDKNETALKILTEIQKCEGSFDRLMVRLI</sequence>
<gene>
    <name evidence="2" type="ORF">SK128_022144</name>
</gene>
<accession>A0AAN9A447</accession>
<evidence type="ECO:0000313" key="2">
    <source>
        <dbReference type="EMBL" id="KAK7079971.1"/>
    </source>
</evidence>
<feature type="region of interest" description="Disordered" evidence="1">
    <location>
        <begin position="710"/>
        <end position="747"/>
    </location>
</feature>
<evidence type="ECO:0000256" key="1">
    <source>
        <dbReference type="SAM" id="MobiDB-lite"/>
    </source>
</evidence>
<dbReference type="EMBL" id="JAXCGZ010006234">
    <property type="protein sequence ID" value="KAK7079971.1"/>
    <property type="molecule type" value="Genomic_DNA"/>
</dbReference>
<name>A0AAN9A447_HALRR</name>
<organism evidence="2 3">
    <name type="scientific">Halocaridina rubra</name>
    <name type="common">Hawaiian red shrimp</name>
    <dbReference type="NCBI Taxonomy" id="373956"/>
    <lineage>
        <taxon>Eukaryota</taxon>
        <taxon>Metazoa</taxon>
        <taxon>Ecdysozoa</taxon>
        <taxon>Arthropoda</taxon>
        <taxon>Crustacea</taxon>
        <taxon>Multicrustacea</taxon>
        <taxon>Malacostraca</taxon>
        <taxon>Eumalacostraca</taxon>
        <taxon>Eucarida</taxon>
        <taxon>Decapoda</taxon>
        <taxon>Pleocyemata</taxon>
        <taxon>Caridea</taxon>
        <taxon>Atyoidea</taxon>
        <taxon>Atyidae</taxon>
        <taxon>Halocaridina</taxon>
    </lineage>
</organism>
<proteinExistence type="predicted"/>
<feature type="compositionally biased region" description="Low complexity" evidence="1">
    <location>
        <begin position="202"/>
        <end position="215"/>
    </location>
</feature>
<feature type="compositionally biased region" description="Basic and acidic residues" evidence="1">
    <location>
        <begin position="717"/>
        <end position="730"/>
    </location>
</feature>
<feature type="compositionally biased region" description="Polar residues" evidence="1">
    <location>
        <begin position="435"/>
        <end position="448"/>
    </location>
</feature>
<dbReference type="AlphaFoldDB" id="A0AAN9A447"/>
<feature type="compositionally biased region" description="Basic and acidic residues" evidence="1">
    <location>
        <begin position="39"/>
        <end position="49"/>
    </location>
</feature>
<feature type="region of interest" description="Disordered" evidence="1">
    <location>
        <begin position="292"/>
        <end position="328"/>
    </location>
</feature>
<feature type="region of interest" description="Disordered" evidence="1">
    <location>
        <begin position="635"/>
        <end position="666"/>
    </location>
</feature>
<keyword evidence="3" id="KW-1185">Reference proteome</keyword>
<feature type="compositionally biased region" description="Polar residues" evidence="1">
    <location>
        <begin position="216"/>
        <end position="230"/>
    </location>
</feature>
<feature type="region of interest" description="Disordered" evidence="1">
    <location>
        <begin position="30"/>
        <end position="78"/>
    </location>
</feature>
<protein>
    <submittedName>
        <fullName evidence="2">Uncharacterized protein</fullName>
    </submittedName>
</protein>
<feature type="compositionally biased region" description="Basic and acidic residues" evidence="1">
    <location>
        <begin position="421"/>
        <end position="431"/>
    </location>
</feature>
<feature type="compositionally biased region" description="Basic and acidic residues" evidence="1">
    <location>
        <begin position="314"/>
        <end position="325"/>
    </location>
</feature>
<feature type="compositionally biased region" description="Acidic residues" evidence="1">
    <location>
        <begin position="50"/>
        <end position="60"/>
    </location>
</feature>
<comment type="caution">
    <text evidence="2">The sequence shown here is derived from an EMBL/GenBank/DDBJ whole genome shotgun (WGS) entry which is preliminary data.</text>
</comment>
<evidence type="ECO:0000313" key="3">
    <source>
        <dbReference type="Proteomes" id="UP001381693"/>
    </source>
</evidence>
<dbReference type="Proteomes" id="UP001381693">
    <property type="component" value="Unassembled WGS sequence"/>
</dbReference>
<feature type="region of interest" description="Disordered" evidence="1">
    <location>
        <begin position="202"/>
        <end position="248"/>
    </location>
</feature>
<feature type="region of interest" description="Disordered" evidence="1">
    <location>
        <begin position="421"/>
        <end position="453"/>
    </location>
</feature>
<feature type="region of interest" description="Disordered" evidence="1">
    <location>
        <begin position="161"/>
        <end position="189"/>
    </location>
</feature>